<proteinExistence type="predicted"/>
<organism evidence="1">
    <name type="scientific">marine sediment metagenome</name>
    <dbReference type="NCBI Taxonomy" id="412755"/>
    <lineage>
        <taxon>unclassified sequences</taxon>
        <taxon>metagenomes</taxon>
        <taxon>ecological metagenomes</taxon>
    </lineage>
</organism>
<name>X1LBG9_9ZZZZ</name>
<sequence length="62" mass="6844">REKTKIETAKIPVSVFKGNPGLLPEIFTRLNTEGTMLGKYDILSAIWQGITITVDSNDLLVP</sequence>
<evidence type="ECO:0000313" key="1">
    <source>
        <dbReference type="EMBL" id="GAH99774.1"/>
    </source>
</evidence>
<gene>
    <name evidence="1" type="ORF">S03H2_72354</name>
</gene>
<protein>
    <submittedName>
        <fullName evidence="1">Uncharacterized protein</fullName>
    </submittedName>
</protein>
<reference evidence="1" key="1">
    <citation type="journal article" date="2014" name="Front. Microbiol.">
        <title>High frequency of phylogenetically diverse reductive dehalogenase-homologous genes in deep subseafloor sedimentary metagenomes.</title>
        <authorList>
            <person name="Kawai M."/>
            <person name="Futagami T."/>
            <person name="Toyoda A."/>
            <person name="Takaki Y."/>
            <person name="Nishi S."/>
            <person name="Hori S."/>
            <person name="Arai W."/>
            <person name="Tsubouchi T."/>
            <person name="Morono Y."/>
            <person name="Uchiyama I."/>
            <person name="Ito T."/>
            <person name="Fujiyama A."/>
            <person name="Inagaki F."/>
            <person name="Takami H."/>
        </authorList>
    </citation>
    <scope>NUCLEOTIDE SEQUENCE</scope>
    <source>
        <strain evidence="1">Expedition CK06-06</strain>
    </source>
</reference>
<accession>X1LBG9</accession>
<dbReference type="EMBL" id="BARU01048867">
    <property type="protein sequence ID" value="GAH99774.1"/>
    <property type="molecule type" value="Genomic_DNA"/>
</dbReference>
<feature type="non-terminal residue" evidence="1">
    <location>
        <position position="1"/>
    </location>
</feature>
<comment type="caution">
    <text evidence="1">The sequence shown here is derived from an EMBL/GenBank/DDBJ whole genome shotgun (WGS) entry which is preliminary data.</text>
</comment>
<feature type="non-terminal residue" evidence="1">
    <location>
        <position position="62"/>
    </location>
</feature>
<dbReference type="AlphaFoldDB" id="X1LBG9"/>